<accession>A0A6J6E3P7</accession>
<dbReference type="AlphaFoldDB" id="A0A6J6E3P7"/>
<keyword evidence="2" id="KW-0472">Membrane</keyword>
<dbReference type="Gene3D" id="3.50.50.60">
    <property type="entry name" value="FAD/NAD(P)-binding domain"/>
    <property type="match status" value="2"/>
</dbReference>
<protein>
    <submittedName>
        <fullName evidence="4">Unannotated protein</fullName>
    </submittedName>
</protein>
<dbReference type="InterPro" id="IPR051691">
    <property type="entry name" value="Metab_Enz_Cyan_OpOx_G3PDH"/>
</dbReference>
<dbReference type="PANTHER" id="PTHR42949">
    <property type="entry name" value="ANAEROBIC GLYCEROL-3-PHOSPHATE DEHYDROGENASE SUBUNIT B"/>
    <property type="match status" value="1"/>
</dbReference>
<evidence type="ECO:0000259" key="3">
    <source>
        <dbReference type="Pfam" id="PF04324"/>
    </source>
</evidence>
<name>A0A6J6E3P7_9ZZZZ</name>
<dbReference type="GO" id="GO:0016491">
    <property type="term" value="F:oxidoreductase activity"/>
    <property type="evidence" value="ECO:0007669"/>
    <property type="project" value="UniProtKB-KW"/>
</dbReference>
<evidence type="ECO:0000313" key="4">
    <source>
        <dbReference type="EMBL" id="CAB4569805.1"/>
    </source>
</evidence>
<dbReference type="InterPro" id="IPR007419">
    <property type="entry name" value="BFD-like_2Fe2S-bd_dom"/>
</dbReference>
<dbReference type="Gene3D" id="1.10.10.1100">
    <property type="entry name" value="BFD-like [2Fe-2S]-binding domain"/>
    <property type="match status" value="1"/>
</dbReference>
<dbReference type="Pfam" id="PF04324">
    <property type="entry name" value="Fer2_BFD"/>
    <property type="match status" value="1"/>
</dbReference>
<keyword evidence="2" id="KW-1133">Transmembrane helix</keyword>
<dbReference type="InterPro" id="IPR041854">
    <property type="entry name" value="BFD-like_2Fe2S-bd_dom_sf"/>
</dbReference>
<dbReference type="EMBL" id="CAEZTJ010000083">
    <property type="protein sequence ID" value="CAB4569805.1"/>
    <property type="molecule type" value="Genomic_DNA"/>
</dbReference>
<dbReference type="CDD" id="cd19946">
    <property type="entry name" value="GlpA-like_Fer2_BFD-like"/>
    <property type="match status" value="1"/>
</dbReference>
<dbReference type="InterPro" id="IPR036188">
    <property type="entry name" value="FAD/NAD-bd_sf"/>
</dbReference>
<dbReference type="PANTHER" id="PTHR42949:SF3">
    <property type="entry name" value="ANAEROBIC GLYCEROL-3-PHOSPHATE DEHYDROGENASE SUBUNIT B"/>
    <property type="match status" value="1"/>
</dbReference>
<gene>
    <name evidence="4" type="ORF">UFOPK1650_00637</name>
</gene>
<keyword evidence="1" id="KW-0560">Oxidoreductase</keyword>
<reference evidence="4" key="1">
    <citation type="submission" date="2020-05" db="EMBL/GenBank/DDBJ databases">
        <authorList>
            <person name="Chiriac C."/>
            <person name="Salcher M."/>
            <person name="Ghai R."/>
            <person name="Kavagutti S V."/>
        </authorList>
    </citation>
    <scope>NUCLEOTIDE SEQUENCE</scope>
</reference>
<organism evidence="4">
    <name type="scientific">freshwater metagenome</name>
    <dbReference type="NCBI Taxonomy" id="449393"/>
    <lineage>
        <taxon>unclassified sequences</taxon>
        <taxon>metagenomes</taxon>
        <taxon>ecological metagenomes</taxon>
    </lineage>
</organism>
<evidence type="ECO:0000256" key="1">
    <source>
        <dbReference type="ARBA" id="ARBA00023002"/>
    </source>
</evidence>
<keyword evidence="2" id="KW-0812">Transmembrane</keyword>
<sequence>MAAELVRHGTEVVALLESGRVFALSSIIKTFALGLIAPLMALRGLGYMITIKRARVPYLSGAALSSFTGSERVEGATATDLDSMKRHATFEVDAVAMGYGFIPSNEIARNLGAEHVIDRSTRGLKTRTKLDGATSREHLWVIGDGRNINGAQVAKLRGELLATSLASILTGRRRRIRSLLKKVLLSRQLLFQEVLWRIYKSPMLLDQFTTRETTICRCLSITKGEILDDLTSDMTSAGALKRVNRVGMGKCQGRYCSPFAQKIVEDATGLQPDAFSGFAPQVPIKPTSIANIAYPIS</sequence>
<dbReference type="SUPFAM" id="SSF51905">
    <property type="entry name" value="FAD/NAD(P)-binding domain"/>
    <property type="match status" value="1"/>
</dbReference>
<feature type="domain" description="BFD-like [2Fe-2S]-binding" evidence="3">
    <location>
        <begin position="215"/>
        <end position="265"/>
    </location>
</feature>
<feature type="transmembrane region" description="Helical" evidence="2">
    <location>
        <begin position="21"/>
        <end position="45"/>
    </location>
</feature>
<proteinExistence type="predicted"/>
<evidence type="ECO:0000256" key="2">
    <source>
        <dbReference type="SAM" id="Phobius"/>
    </source>
</evidence>